<sequence length="128" mass="14448">MHIARKVIRTLMQIMVIMVITYLGNVLQQVLHIPIAGSIVGLFLFFLLLQFKVIPSKWVNDGANFFLTFMVFFFIPSVVGVMDVVSEIDVNFVLFFTMVIFGTCCVALISGFIAEKMVKITRYGNGQN</sequence>
<dbReference type="EMBL" id="UHDK01000001">
    <property type="protein sequence ID" value="SUM35001.1"/>
    <property type="molecule type" value="Genomic_DNA"/>
</dbReference>
<evidence type="ECO:0000256" key="2">
    <source>
        <dbReference type="ARBA" id="ARBA00022475"/>
    </source>
</evidence>
<evidence type="ECO:0000313" key="13">
    <source>
        <dbReference type="Proteomes" id="UP000321057"/>
    </source>
</evidence>
<keyword evidence="13" id="KW-1185">Reference proteome</keyword>
<evidence type="ECO:0000313" key="11">
    <source>
        <dbReference type="Proteomes" id="UP000255277"/>
    </source>
</evidence>
<evidence type="ECO:0000313" key="8">
    <source>
        <dbReference type="EMBL" id="GEQ05981.1"/>
    </source>
</evidence>
<keyword evidence="4" id="KW-0204">Cytolysis</keyword>
<dbReference type="PANTHER" id="PTHR33931:SF2">
    <property type="entry name" value="HOLIN-LIKE PROTEIN CIDA"/>
    <property type="match status" value="1"/>
</dbReference>
<feature type="transmembrane region" description="Helical" evidence="7">
    <location>
        <begin position="92"/>
        <end position="114"/>
    </location>
</feature>
<reference evidence="9 12" key="1">
    <citation type="journal article" date="2016" name="Front. Microbiol.">
        <title>Comprehensive Phylogenetic Analysis of Bovine Non-aureus Staphylococci Species Based on Whole-Genome Sequencing.</title>
        <authorList>
            <person name="Naushad S."/>
            <person name="Barkema H.W."/>
            <person name="Luby C."/>
            <person name="Condas L.A."/>
            <person name="Nobrega D.B."/>
            <person name="Carson D.A."/>
            <person name="De Buck J."/>
        </authorList>
    </citation>
    <scope>NUCLEOTIDE SEQUENCE [LARGE SCALE GENOMIC DNA]</scope>
    <source>
        <strain evidence="9 12">SNUC 1388</strain>
    </source>
</reference>
<name>A0A0D0SIE1_STAGA</name>
<evidence type="ECO:0000256" key="6">
    <source>
        <dbReference type="ARBA" id="ARBA00023136"/>
    </source>
</evidence>
<dbReference type="EMBL" id="BKAX01000004">
    <property type="protein sequence ID" value="GEQ05981.1"/>
    <property type="molecule type" value="Genomic_DNA"/>
</dbReference>
<dbReference type="GO" id="GO:0031640">
    <property type="term" value="P:killing of cells of another organism"/>
    <property type="evidence" value="ECO:0007669"/>
    <property type="project" value="UniProtKB-KW"/>
</dbReference>
<dbReference type="GO" id="GO:0005886">
    <property type="term" value="C:plasma membrane"/>
    <property type="evidence" value="ECO:0007669"/>
    <property type="project" value="UniProtKB-SubCell"/>
</dbReference>
<keyword evidence="6 7" id="KW-0472">Membrane</keyword>
<evidence type="ECO:0000256" key="1">
    <source>
        <dbReference type="ARBA" id="ARBA00004651"/>
    </source>
</evidence>
<dbReference type="GeneID" id="93844174"/>
<keyword evidence="2" id="KW-1003">Cell membrane</keyword>
<dbReference type="Proteomes" id="UP000283576">
    <property type="component" value="Unassembled WGS sequence"/>
</dbReference>
<evidence type="ECO:0000256" key="4">
    <source>
        <dbReference type="ARBA" id="ARBA00022852"/>
    </source>
</evidence>
<evidence type="ECO:0000256" key="3">
    <source>
        <dbReference type="ARBA" id="ARBA00022692"/>
    </source>
</evidence>
<evidence type="ECO:0000256" key="7">
    <source>
        <dbReference type="SAM" id="Phobius"/>
    </source>
</evidence>
<feature type="transmembrane region" description="Helical" evidence="7">
    <location>
        <begin position="7"/>
        <end position="24"/>
    </location>
</feature>
<keyword evidence="5 7" id="KW-1133">Transmembrane helix</keyword>
<comment type="subcellular location">
    <subcellularLocation>
        <location evidence="1">Cell membrane</location>
        <topology evidence="1">Multi-pass membrane protein</topology>
    </subcellularLocation>
</comment>
<feature type="transmembrane region" description="Helical" evidence="7">
    <location>
        <begin position="30"/>
        <end position="51"/>
    </location>
</feature>
<dbReference type="Proteomes" id="UP000321057">
    <property type="component" value="Unassembled WGS sequence"/>
</dbReference>
<dbReference type="Proteomes" id="UP000255277">
    <property type="component" value="Unassembled WGS sequence"/>
</dbReference>
<dbReference type="RefSeq" id="WP_042740347.1">
    <property type="nucleotide sequence ID" value="NZ_BKAX01000004.1"/>
</dbReference>
<dbReference type="InterPro" id="IPR005538">
    <property type="entry name" value="LrgA/CidA"/>
</dbReference>
<dbReference type="EMBL" id="QXRZ01000002">
    <property type="protein sequence ID" value="RIL43775.1"/>
    <property type="molecule type" value="Genomic_DNA"/>
</dbReference>
<evidence type="ECO:0000313" key="10">
    <source>
        <dbReference type="EMBL" id="SUM35001.1"/>
    </source>
</evidence>
<protein>
    <submittedName>
        <fullName evidence="9">CidA/LrgA family protein</fullName>
    </submittedName>
    <submittedName>
        <fullName evidence="8 10">Holin-like protein</fullName>
    </submittedName>
</protein>
<evidence type="ECO:0000313" key="9">
    <source>
        <dbReference type="EMBL" id="RIL43775.1"/>
    </source>
</evidence>
<reference evidence="8 13" key="3">
    <citation type="submission" date="2019-07" db="EMBL/GenBank/DDBJ databases">
        <title>Whole genome shotgun sequence of Staphylococcus gallinarum NBRC 109767.</title>
        <authorList>
            <person name="Hosoyama A."/>
            <person name="Uohara A."/>
            <person name="Ohji S."/>
            <person name="Ichikawa N."/>
        </authorList>
    </citation>
    <scope>NUCLEOTIDE SEQUENCE [LARGE SCALE GENOMIC DNA]</scope>
    <source>
        <strain evidence="8 13">NBRC 109767</strain>
    </source>
</reference>
<organism evidence="9 12">
    <name type="scientific">Staphylococcus gallinarum</name>
    <dbReference type="NCBI Taxonomy" id="1293"/>
    <lineage>
        <taxon>Bacteria</taxon>
        <taxon>Bacillati</taxon>
        <taxon>Bacillota</taxon>
        <taxon>Bacilli</taxon>
        <taxon>Bacillales</taxon>
        <taxon>Staphylococcaceae</taxon>
        <taxon>Staphylococcus</taxon>
    </lineage>
</organism>
<accession>A0A0D0SIE1</accession>
<dbReference type="PANTHER" id="PTHR33931">
    <property type="entry name" value="HOLIN-LIKE PROTEIN CIDA-RELATED"/>
    <property type="match status" value="1"/>
</dbReference>
<dbReference type="OrthoDB" id="3176438at2"/>
<feature type="transmembrane region" description="Helical" evidence="7">
    <location>
        <begin position="63"/>
        <end position="86"/>
    </location>
</feature>
<keyword evidence="3 7" id="KW-0812">Transmembrane</keyword>
<reference evidence="10 11" key="2">
    <citation type="submission" date="2018-06" db="EMBL/GenBank/DDBJ databases">
        <authorList>
            <consortium name="Pathogen Informatics"/>
            <person name="Doyle S."/>
        </authorList>
    </citation>
    <scope>NUCLEOTIDE SEQUENCE [LARGE SCALE GENOMIC DNA]</scope>
    <source>
        <strain evidence="10 11">NCTC12195</strain>
    </source>
</reference>
<gene>
    <name evidence="8" type="primary">cidA</name>
    <name evidence="9" type="ORF">BUZ01_03890</name>
    <name evidence="10" type="ORF">NCTC12195_04529</name>
    <name evidence="8" type="ORF">SGA02_18090</name>
</gene>
<proteinExistence type="predicted"/>
<evidence type="ECO:0000256" key="5">
    <source>
        <dbReference type="ARBA" id="ARBA00022989"/>
    </source>
</evidence>
<dbReference type="AlphaFoldDB" id="A0A0D0SIE1"/>
<dbReference type="Pfam" id="PF03788">
    <property type="entry name" value="LrgA"/>
    <property type="match status" value="1"/>
</dbReference>
<evidence type="ECO:0000313" key="12">
    <source>
        <dbReference type="Proteomes" id="UP000283576"/>
    </source>
</evidence>
<dbReference type="STRING" id="1293.SH09_14745"/>